<dbReference type="InterPro" id="IPR025202">
    <property type="entry name" value="PLD-like_dom"/>
</dbReference>
<dbReference type="Gene3D" id="3.30.870.10">
    <property type="entry name" value="Endonuclease Chain A"/>
    <property type="match status" value="2"/>
</dbReference>
<dbReference type="InterPro" id="IPR022924">
    <property type="entry name" value="Cardiolipin_synthase"/>
</dbReference>
<keyword evidence="9" id="KW-0472">Membrane</keyword>
<dbReference type="SUPFAM" id="SSF56024">
    <property type="entry name" value="Phospholipase D/nuclease"/>
    <property type="match status" value="2"/>
</dbReference>
<evidence type="ECO:0000256" key="8">
    <source>
        <dbReference type="ARBA" id="ARBA00023098"/>
    </source>
</evidence>
<dbReference type="OrthoDB" id="9762009at2"/>
<dbReference type="SMART" id="SM00155">
    <property type="entry name" value="PLDc"/>
    <property type="match status" value="2"/>
</dbReference>
<dbReference type="FunFam" id="3.30.870.10:FF:000014">
    <property type="entry name" value="Cardiolipin synthase"/>
    <property type="match status" value="1"/>
</dbReference>
<dbReference type="CDD" id="cd09112">
    <property type="entry name" value="PLDc_CLS_2"/>
    <property type="match status" value="1"/>
</dbReference>
<dbReference type="EMBL" id="SWFM01000002">
    <property type="protein sequence ID" value="TKD70594.1"/>
    <property type="molecule type" value="Genomic_DNA"/>
</dbReference>
<accession>A0A4U1MJ45</accession>
<keyword evidence="7" id="KW-1133">Transmembrane helix</keyword>
<dbReference type="RefSeq" id="WP_136946674.1">
    <property type="nucleotide sequence ID" value="NZ_SWFM01000002.1"/>
</dbReference>
<evidence type="ECO:0000256" key="12">
    <source>
        <dbReference type="NCBIfam" id="TIGR04265"/>
    </source>
</evidence>
<proteinExistence type="predicted"/>
<evidence type="ECO:0000313" key="14">
    <source>
        <dbReference type="EMBL" id="TKD70594.1"/>
    </source>
</evidence>
<keyword evidence="5" id="KW-0812">Transmembrane</keyword>
<dbReference type="InterPro" id="IPR001736">
    <property type="entry name" value="PLipase_D/transphosphatidylase"/>
</dbReference>
<dbReference type="GO" id="GO:0032049">
    <property type="term" value="P:cardiolipin biosynthetic process"/>
    <property type="evidence" value="ECO:0007669"/>
    <property type="project" value="UniProtKB-UniRule"/>
</dbReference>
<dbReference type="PROSITE" id="PS50035">
    <property type="entry name" value="PLD"/>
    <property type="match status" value="2"/>
</dbReference>
<gene>
    <name evidence="14" type="primary">cls</name>
    <name evidence="14" type="ORF">FBF83_08155</name>
</gene>
<comment type="caution">
    <text evidence="14">The sequence shown here is derived from an EMBL/GenBank/DDBJ whole genome shotgun (WGS) entry which is preliminary data.</text>
</comment>
<feature type="domain" description="PLD phosphodiesterase" evidence="13">
    <location>
        <begin position="308"/>
        <end position="335"/>
    </location>
</feature>
<evidence type="ECO:0000256" key="7">
    <source>
        <dbReference type="ARBA" id="ARBA00022989"/>
    </source>
</evidence>
<comment type="subcellular location">
    <subcellularLocation>
        <location evidence="1">Cell membrane</location>
    </subcellularLocation>
</comment>
<evidence type="ECO:0000256" key="4">
    <source>
        <dbReference type="ARBA" id="ARBA00022679"/>
    </source>
</evidence>
<dbReference type="CDD" id="cd09110">
    <property type="entry name" value="PLDc_CLS_1"/>
    <property type="match status" value="1"/>
</dbReference>
<evidence type="ECO:0000256" key="6">
    <source>
        <dbReference type="ARBA" id="ARBA00022737"/>
    </source>
</evidence>
<keyword evidence="2" id="KW-1003">Cell membrane</keyword>
<evidence type="ECO:0000256" key="1">
    <source>
        <dbReference type="ARBA" id="ARBA00004236"/>
    </source>
</evidence>
<dbReference type="Pfam" id="PF13091">
    <property type="entry name" value="PLDc_2"/>
    <property type="match status" value="2"/>
</dbReference>
<dbReference type="PANTHER" id="PTHR21248">
    <property type="entry name" value="CARDIOLIPIN SYNTHASE"/>
    <property type="match status" value="1"/>
</dbReference>
<evidence type="ECO:0000313" key="15">
    <source>
        <dbReference type="Proteomes" id="UP000310541"/>
    </source>
</evidence>
<name>A0A4U1MJ45_9BACL</name>
<evidence type="ECO:0000256" key="10">
    <source>
        <dbReference type="ARBA" id="ARBA00023209"/>
    </source>
</evidence>
<dbReference type="NCBIfam" id="TIGR04265">
    <property type="entry name" value="bac_cardiolipin"/>
    <property type="match status" value="1"/>
</dbReference>
<dbReference type="GO" id="GO:0008808">
    <property type="term" value="F:cardiolipin synthase activity"/>
    <property type="evidence" value="ECO:0007669"/>
    <property type="project" value="UniProtKB-UniRule"/>
</dbReference>
<dbReference type="GO" id="GO:0005886">
    <property type="term" value="C:plasma membrane"/>
    <property type="evidence" value="ECO:0007669"/>
    <property type="project" value="UniProtKB-SubCell"/>
</dbReference>
<keyword evidence="8" id="KW-0443">Lipid metabolism</keyword>
<evidence type="ECO:0000256" key="9">
    <source>
        <dbReference type="ARBA" id="ARBA00023136"/>
    </source>
</evidence>
<organism evidence="14 15">
    <name type="scientific">Guptibacillus hwajinpoensis</name>
    <dbReference type="NCBI Taxonomy" id="208199"/>
    <lineage>
        <taxon>Bacteria</taxon>
        <taxon>Bacillati</taxon>
        <taxon>Bacillota</taxon>
        <taxon>Bacilli</taxon>
        <taxon>Bacillales</taxon>
        <taxon>Guptibacillaceae</taxon>
        <taxon>Guptibacillus</taxon>
    </lineage>
</organism>
<dbReference type="Proteomes" id="UP000310541">
    <property type="component" value="Unassembled WGS sequence"/>
</dbReference>
<evidence type="ECO:0000259" key="13">
    <source>
        <dbReference type="PROSITE" id="PS50035"/>
    </source>
</evidence>
<protein>
    <recommendedName>
        <fullName evidence="12">Cardiolipin synthase</fullName>
        <ecNumber evidence="12">2.7.8.-</ecNumber>
    </recommendedName>
</protein>
<keyword evidence="3" id="KW-0444">Lipid biosynthesis</keyword>
<evidence type="ECO:0000256" key="2">
    <source>
        <dbReference type="ARBA" id="ARBA00022475"/>
    </source>
</evidence>
<evidence type="ECO:0000256" key="5">
    <source>
        <dbReference type="ARBA" id="ARBA00022692"/>
    </source>
</evidence>
<dbReference type="AlphaFoldDB" id="A0A4U1MJ45"/>
<keyword evidence="11" id="KW-1208">Phospholipid metabolism</keyword>
<feature type="domain" description="PLD phosphodiesterase" evidence="13">
    <location>
        <begin position="137"/>
        <end position="164"/>
    </location>
</feature>
<evidence type="ECO:0000256" key="3">
    <source>
        <dbReference type="ARBA" id="ARBA00022516"/>
    </source>
</evidence>
<dbReference type="PANTHER" id="PTHR21248:SF7">
    <property type="entry name" value="MINOR CARDIOLIPIN SYNTHASE CLSB"/>
    <property type="match status" value="1"/>
</dbReference>
<reference evidence="14 15" key="1">
    <citation type="submission" date="2019-04" db="EMBL/GenBank/DDBJ databases">
        <title>Genome sequence of Bacillus hwajinpoensis strain Y2.</title>
        <authorList>
            <person name="Fair J.L."/>
            <person name="Maclea K.S."/>
        </authorList>
    </citation>
    <scope>NUCLEOTIDE SEQUENCE [LARGE SCALE GENOMIC DNA]</scope>
    <source>
        <strain evidence="14 15">Y2</strain>
    </source>
</reference>
<dbReference type="EC" id="2.7.8.-" evidence="12"/>
<evidence type="ECO:0000256" key="11">
    <source>
        <dbReference type="ARBA" id="ARBA00023264"/>
    </source>
</evidence>
<keyword evidence="4" id="KW-0808">Transferase</keyword>
<keyword evidence="6" id="KW-0677">Repeat</keyword>
<sequence length="395" mass="44961">MGLILTIVLAALIWVTFDLILGSKKRRETPSSSQLKMNGNIEFVADGEDFFQMLLDDIKGAKQHIHMMFYIFRDDETGMEFIQQLCQKATSGVSVYVLADYVGSHGLKKSTIEQMTSCGIHFSYSRKIYFPSIFSTLNERNHRKITVIDGSIGYVGGFNVGDEYAGKKPKFGYWRDYHLCITGEAVNALQQQFLIDWEKDNPPLFEDDSFYPSLPQGKTTIQFHITNGSEVKESFASYIDQATTSIIIGSPYFIPGEMVQKSLVDAIQRGVSVKLILPMRADHPLVKEASYRYLVELIEEGGEVYQYMNGFYHAKVMIIDDKICDIGTANFDQRSFHINGEINCIFESPEVLAQIMEVINRDFIQSERLDLARLKKRTISNRLISPFAQLFSPFL</sequence>
<keyword evidence="10" id="KW-0594">Phospholipid biosynthesis</keyword>